<accession>A0A839Z4F8</accession>
<evidence type="ECO:0000313" key="1">
    <source>
        <dbReference type="EMBL" id="MBB3770479.1"/>
    </source>
</evidence>
<dbReference type="Proteomes" id="UP000533469">
    <property type="component" value="Unassembled WGS sequence"/>
</dbReference>
<reference evidence="1 2" key="1">
    <citation type="submission" date="2020-08" db="EMBL/GenBank/DDBJ databases">
        <title>Genomic Encyclopedia of Type Strains, Phase IV (KMG-IV): sequencing the most valuable type-strain genomes for metagenomic binning, comparative biology and taxonomic classification.</title>
        <authorList>
            <person name="Goeker M."/>
        </authorList>
    </citation>
    <scope>NUCLEOTIDE SEQUENCE [LARGE SCALE GENOMIC DNA]</scope>
    <source>
        <strain evidence="1 2">DSM 5895</strain>
    </source>
</reference>
<dbReference type="AlphaFoldDB" id="A0A839Z4F8"/>
<organism evidence="1 2">
    <name type="scientific">Ancylobacter tetraedralis</name>
    <dbReference type="NCBI Taxonomy" id="217068"/>
    <lineage>
        <taxon>Bacteria</taxon>
        <taxon>Pseudomonadati</taxon>
        <taxon>Pseudomonadota</taxon>
        <taxon>Alphaproteobacteria</taxon>
        <taxon>Hyphomicrobiales</taxon>
        <taxon>Xanthobacteraceae</taxon>
        <taxon>Ancylobacter</taxon>
    </lineage>
</organism>
<gene>
    <name evidence="1" type="ORF">FHS55_001074</name>
</gene>
<dbReference type="RefSeq" id="WP_183188680.1">
    <property type="nucleotide sequence ID" value="NZ_JACICD010000002.1"/>
</dbReference>
<proteinExistence type="predicted"/>
<keyword evidence="2" id="KW-1185">Reference proteome</keyword>
<evidence type="ECO:0000313" key="2">
    <source>
        <dbReference type="Proteomes" id="UP000533469"/>
    </source>
</evidence>
<name>A0A839Z4F8_9HYPH</name>
<dbReference type="EMBL" id="JACICD010000002">
    <property type="protein sequence ID" value="MBB3770479.1"/>
    <property type="molecule type" value="Genomic_DNA"/>
</dbReference>
<sequence>MPRSIAPELSGGLTLSDAQANLLDPSEFELIRQAATSALASEDDCEIEQMMRLRGMLPVRRRIQARPERARDGAITALRIVVERDGDPVLDWRLDRGDVPLGESESLARAAVEAINALTAVVLHAEAVKRHADRGRSPDIADSADHILANVHRAWRHVGSFCRKHALLAP</sequence>
<protein>
    <submittedName>
        <fullName evidence="1">Uncharacterized protein</fullName>
    </submittedName>
</protein>
<comment type="caution">
    <text evidence="1">The sequence shown here is derived from an EMBL/GenBank/DDBJ whole genome shotgun (WGS) entry which is preliminary data.</text>
</comment>